<feature type="compositionally biased region" description="Low complexity" evidence="1">
    <location>
        <begin position="1"/>
        <end position="18"/>
    </location>
</feature>
<feature type="transmembrane region" description="Helical" evidence="2">
    <location>
        <begin position="27"/>
        <end position="51"/>
    </location>
</feature>
<feature type="region of interest" description="Disordered" evidence="1">
    <location>
        <begin position="1"/>
        <end position="22"/>
    </location>
</feature>
<dbReference type="EMBL" id="LAZR01016138">
    <property type="protein sequence ID" value="KKM05794.1"/>
    <property type="molecule type" value="Genomic_DNA"/>
</dbReference>
<proteinExistence type="predicted"/>
<dbReference type="InterPro" id="IPR025241">
    <property type="entry name" value="DUF4190"/>
</dbReference>
<name>A0A0F9H428_9ZZZZ</name>
<feature type="transmembrane region" description="Helical" evidence="2">
    <location>
        <begin position="71"/>
        <end position="104"/>
    </location>
</feature>
<keyword evidence="2" id="KW-0472">Membrane</keyword>
<feature type="domain" description="DUF4190" evidence="3">
    <location>
        <begin position="27"/>
        <end position="89"/>
    </location>
</feature>
<sequence>MADEQQPTSPPQQTTGTPAPESASTQAITALILGIVGLVFCQLIGIAAWIIGAKERNAIKRGESPEAGMGLATAGWILGIIDTALIVIFLFVGIVIAFLVPLILSSPQ</sequence>
<evidence type="ECO:0000256" key="1">
    <source>
        <dbReference type="SAM" id="MobiDB-lite"/>
    </source>
</evidence>
<keyword evidence="2" id="KW-1133">Transmembrane helix</keyword>
<evidence type="ECO:0000313" key="4">
    <source>
        <dbReference type="EMBL" id="KKM05794.1"/>
    </source>
</evidence>
<dbReference type="AlphaFoldDB" id="A0A0F9H428"/>
<accession>A0A0F9H428</accession>
<evidence type="ECO:0000259" key="3">
    <source>
        <dbReference type="Pfam" id="PF13828"/>
    </source>
</evidence>
<comment type="caution">
    <text evidence="4">The sequence shown here is derived from an EMBL/GenBank/DDBJ whole genome shotgun (WGS) entry which is preliminary data.</text>
</comment>
<evidence type="ECO:0000256" key="2">
    <source>
        <dbReference type="SAM" id="Phobius"/>
    </source>
</evidence>
<reference evidence="4" key="1">
    <citation type="journal article" date="2015" name="Nature">
        <title>Complex archaea that bridge the gap between prokaryotes and eukaryotes.</title>
        <authorList>
            <person name="Spang A."/>
            <person name="Saw J.H."/>
            <person name="Jorgensen S.L."/>
            <person name="Zaremba-Niedzwiedzka K."/>
            <person name="Martijn J."/>
            <person name="Lind A.E."/>
            <person name="van Eijk R."/>
            <person name="Schleper C."/>
            <person name="Guy L."/>
            <person name="Ettema T.J."/>
        </authorList>
    </citation>
    <scope>NUCLEOTIDE SEQUENCE</scope>
</reference>
<gene>
    <name evidence="4" type="ORF">LCGC14_1750490</name>
</gene>
<protein>
    <recommendedName>
        <fullName evidence="3">DUF4190 domain-containing protein</fullName>
    </recommendedName>
</protein>
<organism evidence="4">
    <name type="scientific">marine sediment metagenome</name>
    <dbReference type="NCBI Taxonomy" id="412755"/>
    <lineage>
        <taxon>unclassified sequences</taxon>
        <taxon>metagenomes</taxon>
        <taxon>ecological metagenomes</taxon>
    </lineage>
</organism>
<keyword evidence="2" id="KW-0812">Transmembrane</keyword>
<dbReference type="Pfam" id="PF13828">
    <property type="entry name" value="DUF4190"/>
    <property type="match status" value="1"/>
</dbReference>